<evidence type="ECO:0000256" key="3">
    <source>
        <dbReference type="ARBA" id="ARBA00023163"/>
    </source>
</evidence>
<dbReference type="PRINTS" id="PR00035">
    <property type="entry name" value="HTHGNTR"/>
</dbReference>
<dbReference type="PANTHER" id="PTHR44846:SF17">
    <property type="entry name" value="GNTR-FAMILY TRANSCRIPTIONAL REGULATOR"/>
    <property type="match status" value="1"/>
</dbReference>
<accession>A0A8J2ZXN6</accession>
<name>A0A8J2ZXN6_9BACL</name>
<dbReference type="SUPFAM" id="SSF64288">
    <property type="entry name" value="Chorismate lyase-like"/>
    <property type="match status" value="1"/>
</dbReference>
<dbReference type="EMBL" id="BMFV01000023">
    <property type="protein sequence ID" value="GGH84731.1"/>
    <property type="molecule type" value="Genomic_DNA"/>
</dbReference>
<dbReference type="GO" id="GO:0003700">
    <property type="term" value="F:DNA-binding transcription factor activity"/>
    <property type="evidence" value="ECO:0007669"/>
    <property type="project" value="InterPro"/>
</dbReference>
<dbReference type="Gene3D" id="3.40.1410.10">
    <property type="entry name" value="Chorismate lyase-like"/>
    <property type="match status" value="1"/>
</dbReference>
<dbReference type="PANTHER" id="PTHR44846">
    <property type="entry name" value="MANNOSYL-D-GLYCERATE TRANSPORT/METABOLISM SYSTEM REPRESSOR MNGR-RELATED"/>
    <property type="match status" value="1"/>
</dbReference>
<dbReference type="AlphaFoldDB" id="A0A8J2ZXN6"/>
<evidence type="ECO:0000313" key="5">
    <source>
        <dbReference type="EMBL" id="GGH84731.1"/>
    </source>
</evidence>
<proteinExistence type="predicted"/>
<evidence type="ECO:0000259" key="4">
    <source>
        <dbReference type="PROSITE" id="PS50949"/>
    </source>
</evidence>
<evidence type="ECO:0000313" key="6">
    <source>
        <dbReference type="Proteomes" id="UP000656813"/>
    </source>
</evidence>
<dbReference type="InterPro" id="IPR028978">
    <property type="entry name" value="Chorismate_lyase_/UTRA_dom_sf"/>
</dbReference>
<dbReference type="PROSITE" id="PS50949">
    <property type="entry name" value="HTH_GNTR"/>
    <property type="match status" value="1"/>
</dbReference>
<keyword evidence="3" id="KW-0804">Transcription</keyword>
<organism evidence="5 6">
    <name type="scientific">Pullulanibacillus pueri</name>
    <dbReference type="NCBI Taxonomy" id="1437324"/>
    <lineage>
        <taxon>Bacteria</taxon>
        <taxon>Bacillati</taxon>
        <taxon>Bacillota</taxon>
        <taxon>Bacilli</taxon>
        <taxon>Bacillales</taxon>
        <taxon>Sporolactobacillaceae</taxon>
        <taxon>Pullulanibacillus</taxon>
    </lineage>
</organism>
<evidence type="ECO:0000256" key="2">
    <source>
        <dbReference type="ARBA" id="ARBA00023125"/>
    </source>
</evidence>
<keyword evidence="6" id="KW-1185">Reference proteome</keyword>
<reference evidence="5" key="1">
    <citation type="journal article" date="2014" name="Int. J. Syst. Evol. Microbiol.">
        <title>Complete genome sequence of Corynebacterium casei LMG S-19264T (=DSM 44701T), isolated from a smear-ripened cheese.</title>
        <authorList>
            <consortium name="US DOE Joint Genome Institute (JGI-PGF)"/>
            <person name="Walter F."/>
            <person name="Albersmeier A."/>
            <person name="Kalinowski J."/>
            <person name="Ruckert C."/>
        </authorList>
    </citation>
    <scope>NUCLEOTIDE SEQUENCE</scope>
    <source>
        <strain evidence="5">CGMCC 1.12777</strain>
    </source>
</reference>
<dbReference type="GO" id="GO:0045892">
    <property type="term" value="P:negative regulation of DNA-templated transcription"/>
    <property type="evidence" value="ECO:0007669"/>
    <property type="project" value="TreeGrafter"/>
</dbReference>
<gene>
    <name evidence="5" type="ORF">GCM10007096_28490</name>
</gene>
<dbReference type="RefSeq" id="WP_188498049.1">
    <property type="nucleotide sequence ID" value="NZ_BMFV01000023.1"/>
</dbReference>
<dbReference type="Gene3D" id="1.10.10.10">
    <property type="entry name" value="Winged helix-like DNA-binding domain superfamily/Winged helix DNA-binding domain"/>
    <property type="match status" value="1"/>
</dbReference>
<dbReference type="SMART" id="SM00866">
    <property type="entry name" value="UTRA"/>
    <property type="match status" value="1"/>
</dbReference>
<reference evidence="5" key="2">
    <citation type="submission" date="2020-09" db="EMBL/GenBank/DDBJ databases">
        <authorList>
            <person name="Sun Q."/>
            <person name="Zhou Y."/>
        </authorList>
    </citation>
    <scope>NUCLEOTIDE SEQUENCE</scope>
    <source>
        <strain evidence="5">CGMCC 1.12777</strain>
    </source>
</reference>
<dbReference type="InterPro" id="IPR050679">
    <property type="entry name" value="Bact_HTH_transcr_reg"/>
</dbReference>
<dbReference type="InterPro" id="IPR036388">
    <property type="entry name" value="WH-like_DNA-bd_sf"/>
</dbReference>
<comment type="caution">
    <text evidence="5">The sequence shown here is derived from an EMBL/GenBank/DDBJ whole genome shotgun (WGS) entry which is preliminary data.</text>
</comment>
<sequence length="242" mass="27789">MSLGNFQKSRYLIVMERIKQEIKDGTLNPGDRLPSENAYAKQLGVSRATLREALRMLEEENIISRKHGIGTFINNKPIFSSGIEELHSITEMIQSAGKRPGTEVLLSKYMDPTEEDKQKLHLQDEERVLLVKRVRTADERPLVYCIDKVPAKLFKEESHLLGGSLFNFLEQETDVNIGYATADITTAGYDEEISKILECDKETPFLVLKQLHFSTTDEPILYSINYFRSDQFSFNVLRKRPQ</sequence>
<dbReference type="CDD" id="cd07377">
    <property type="entry name" value="WHTH_GntR"/>
    <property type="match status" value="1"/>
</dbReference>
<dbReference type="Pfam" id="PF07702">
    <property type="entry name" value="UTRA"/>
    <property type="match status" value="1"/>
</dbReference>
<evidence type="ECO:0000256" key="1">
    <source>
        <dbReference type="ARBA" id="ARBA00023015"/>
    </source>
</evidence>
<protein>
    <submittedName>
        <fullName evidence="5">GntR family transcriptional regulator</fullName>
    </submittedName>
</protein>
<dbReference type="Pfam" id="PF00392">
    <property type="entry name" value="GntR"/>
    <property type="match status" value="1"/>
</dbReference>
<dbReference type="InterPro" id="IPR011663">
    <property type="entry name" value="UTRA"/>
</dbReference>
<dbReference type="SUPFAM" id="SSF46785">
    <property type="entry name" value="Winged helix' DNA-binding domain"/>
    <property type="match status" value="1"/>
</dbReference>
<dbReference type="GO" id="GO:0003677">
    <property type="term" value="F:DNA binding"/>
    <property type="evidence" value="ECO:0007669"/>
    <property type="project" value="UniProtKB-KW"/>
</dbReference>
<keyword evidence="1" id="KW-0805">Transcription regulation</keyword>
<feature type="domain" description="HTH gntR-type" evidence="4">
    <location>
        <begin position="8"/>
        <end position="76"/>
    </location>
</feature>
<dbReference type="Proteomes" id="UP000656813">
    <property type="component" value="Unassembled WGS sequence"/>
</dbReference>
<dbReference type="SMART" id="SM00345">
    <property type="entry name" value="HTH_GNTR"/>
    <property type="match status" value="1"/>
</dbReference>
<keyword evidence="2" id="KW-0238">DNA-binding</keyword>
<dbReference type="InterPro" id="IPR036390">
    <property type="entry name" value="WH_DNA-bd_sf"/>
</dbReference>
<dbReference type="InterPro" id="IPR000524">
    <property type="entry name" value="Tscrpt_reg_HTH_GntR"/>
</dbReference>